<name>A0A3L8PQQ6_9GAMM</name>
<proteinExistence type="predicted"/>
<dbReference type="RefSeq" id="WP_121840937.1">
    <property type="nucleotide sequence ID" value="NZ_ML014917.1"/>
</dbReference>
<dbReference type="Proteomes" id="UP000281474">
    <property type="component" value="Unassembled WGS sequence"/>
</dbReference>
<comment type="caution">
    <text evidence="1">The sequence shown here is derived from an EMBL/GenBank/DDBJ whole genome shotgun (WGS) entry which is preliminary data.</text>
</comment>
<evidence type="ECO:0000313" key="2">
    <source>
        <dbReference type="Proteomes" id="UP000281474"/>
    </source>
</evidence>
<gene>
    <name evidence="1" type="ORF">D5018_21105</name>
</gene>
<sequence>MLAATNQCNTPVAFNLSEPLYVALDVPFKYQGRTYVVTKPSKEKFAPFSQKGFLLFEQDKRDGEFYRPLSTRLNPRINRRFNAVLSKLIICQKHTAEATREVDNPIFCPYPLLTPTSGLMIQPPRYTPHRHRSIQPPAYDDIYGRKLNRCSLSTVKIHQPKLNLSLREEGGLNECINNKRNDIVPSEYLDFIGSSSTPCVDEEKLAFECLQEMYFRLQSAKVERLTPLEIKQKLLEAIEHIALHRPYTYFLMMESKGVLLKADKDHVRKDFECEAVVTELRLGEVAKFSDDERQPDQPTENQLHRFFDCSLSYIRTRPYLSEVVPGLRLREQEFHRLIEDSKTMKYKAISKLGSTPSQLPSHICFDNNELTCANFTASKGLAERLYRKIIQVQCSFISSHMPDETCCLTGHPFRDGEFIVEIDFMGHWYPASVTALLKQGFNVASFNEGGFGGATHPKIKGALLTPEHIRFYQVPNNGL</sequence>
<evidence type="ECO:0000313" key="1">
    <source>
        <dbReference type="EMBL" id="RLV57711.1"/>
    </source>
</evidence>
<dbReference type="EMBL" id="QZEI01000168">
    <property type="protein sequence ID" value="RLV57711.1"/>
    <property type="molecule type" value="Genomic_DNA"/>
</dbReference>
<keyword evidence="2" id="KW-1185">Reference proteome</keyword>
<accession>A0A3L8PQQ6</accession>
<reference evidence="1 2" key="1">
    <citation type="submission" date="2018-09" db="EMBL/GenBank/DDBJ databases">
        <title>Phylogeny of the Shewanellaceae, and recommendation for two new genera, Pseudoshewanella and Parashewanella.</title>
        <authorList>
            <person name="Wang G."/>
        </authorList>
    </citation>
    <scope>NUCLEOTIDE SEQUENCE [LARGE SCALE GENOMIC DNA]</scope>
    <source>
        <strain evidence="1 2">C51</strain>
    </source>
</reference>
<organism evidence="1 2">
    <name type="scientific">Parashewanella curva</name>
    <dbReference type="NCBI Taxonomy" id="2338552"/>
    <lineage>
        <taxon>Bacteria</taxon>
        <taxon>Pseudomonadati</taxon>
        <taxon>Pseudomonadota</taxon>
        <taxon>Gammaproteobacteria</taxon>
        <taxon>Alteromonadales</taxon>
        <taxon>Shewanellaceae</taxon>
        <taxon>Parashewanella</taxon>
    </lineage>
</organism>
<protein>
    <submittedName>
        <fullName evidence="1">Uncharacterized protein</fullName>
    </submittedName>
</protein>
<dbReference type="AlphaFoldDB" id="A0A3L8PQQ6"/>